<dbReference type="EMBL" id="CP003119">
    <property type="protein sequence ID" value="AFA71784.1"/>
    <property type="molecule type" value="Genomic_DNA"/>
</dbReference>
<dbReference type="eggNOG" id="COG3040">
    <property type="taxonomic scope" value="Bacteria"/>
</dbReference>
<dbReference type="GO" id="GO:0006950">
    <property type="term" value="P:response to stress"/>
    <property type="evidence" value="ECO:0007669"/>
    <property type="project" value="UniProtKB-ARBA"/>
</dbReference>
<feature type="chain" id="PRO_5013436106" evidence="2">
    <location>
        <begin position="39"/>
        <end position="223"/>
    </location>
</feature>
<dbReference type="HOGENOM" id="CLU_068449_1_1_11"/>
<organism evidence="4 5">
    <name type="scientific">Gordonia polyisoprenivorans (strain DSM 44266 / VH2)</name>
    <dbReference type="NCBI Taxonomy" id="1112204"/>
    <lineage>
        <taxon>Bacteria</taxon>
        <taxon>Bacillati</taxon>
        <taxon>Actinomycetota</taxon>
        <taxon>Actinomycetes</taxon>
        <taxon>Mycobacteriales</taxon>
        <taxon>Gordoniaceae</taxon>
        <taxon>Gordonia</taxon>
    </lineage>
</organism>
<proteinExistence type="inferred from homology"/>
<gene>
    <name evidence="4" type="ordered locus">GPOL_c07150</name>
</gene>
<protein>
    <submittedName>
        <fullName evidence="4">Lipocalin family protein</fullName>
    </submittedName>
</protein>
<dbReference type="GeneID" id="90157804"/>
<comment type="similarity">
    <text evidence="1 2">Belongs to the calycin superfamily. Lipocalin family.</text>
</comment>
<sequence length="223" mass="23833">MPLLRMPHTRRTVRLLVPLLAVLGAVVALVATPATAEAAPVKPVTKLDVTRYLGTWWQQATIPSFFGVRCAKDTNATYTQINATTIGVDNKCTAFTGQPDGIKGKATVLDPTTNAQLAVSFPGIPNTINTGNFPNYIVTWVGDADGNSATGPKAAKSNEPYQYAIVGDPTRLSGFVLSRQKVLTTAQLRMLERRTAEAGFNTCTFLISPTTGGRSDYSPLCTV</sequence>
<evidence type="ECO:0000313" key="4">
    <source>
        <dbReference type="EMBL" id="AFA71784.1"/>
    </source>
</evidence>
<dbReference type="Gene3D" id="2.40.128.20">
    <property type="match status" value="1"/>
</dbReference>
<keyword evidence="5" id="KW-1185">Reference proteome</keyword>
<dbReference type="PANTHER" id="PTHR10612:SF34">
    <property type="entry name" value="APOLIPOPROTEIN D"/>
    <property type="match status" value="1"/>
</dbReference>
<feature type="signal peptide" evidence="2">
    <location>
        <begin position="1"/>
        <end position="38"/>
    </location>
</feature>
<dbReference type="InterPro" id="IPR000566">
    <property type="entry name" value="Lipocln_cytosolic_FA-bd_dom"/>
</dbReference>
<accession>H6MWX8</accession>
<dbReference type="KEGG" id="gpo:GPOL_c07150"/>
<dbReference type="Pfam" id="PF08212">
    <property type="entry name" value="Lipocalin_2"/>
    <property type="match status" value="1"/>
</dbReference>
<feature type="domain" description="Lipocalin/cytosolic fatty-acid binding" evidence="3">
    <location>
        <begin position="47"/>
        <end position="206"/>
    </location>
</feature>
<evidence type="ECO:0000256" key="1">
    <source>
        <dbReference type="ARBA" id="ARBA00006889"/>
    </source>
</evidence>
<dbReference type="InterPro" id="IPR012674">
    <property type="entry name" value="Calycin"/>
</dbReference>
<dbReference type="CDD" id="cd19438">
    <property type="entry name" value="lipocalin_Blc-like"/>
    <property type="match status" value="1"/>
</dbReference>
<dbReference type="SUPFAM" id="SSF50814">
    <property type="entry name" value="Lipocalins"/>
    <property type="match status" value="1"/>
</dbReference>
<dbReference type="InterPro" id="IPR047202">
    <property type="entry name" value="Lipocalin_Blc-like_dom"/>
</dbReference>
<dbReference type="RefSeq" id="WP_014358748.1">
    <property type="nucleotide sequence ID" value="NC_016906.1"/>
</dbReference>
<evidence type="ECO:0000259" key="3">
    <source>
        <dbReference type="Pfam" id="PF08212"/>
    </source>
</evidence>
<dbReference type="AlphaFoldDB" id="H6MWX8"/>
<reference evidence="4 5" key="1">
    <citation type="journal article" date="2012" name="Appl. Environ. Microbiol.">
        <title>Involvement of two latex-clearing proteins during rubber degradation and insights into the subsequent degradation pathway revealed by the genome sequence of Gordonia polyisoprenivorans strain VH2.</title>
        <authorList>
            <person name="Hiessl S."/>
            <person name="Schuldes J."/>
            <person name="Thurmer A."/>
            <person name="Halbsguth T."/>
            <person name="Broker D."/>
            <person name="Angelov A."/>
            <person name="Liebl W."/>
            <person name="Daniel R."/>
            <person name="Steinbuchel A."/>
        </authorList>
    </citation>
    <scope>NUCLEOTIDE SEQUENCE [LARGE SCALE GENOMIC DNA]</scope>
    <source>
        <strain evidence="5">DSM 44266 / VH2</strain>
    </source>
</reference>
<evidence type="ECO:0000313" key="5">
    <source>
        <dbReference type="Proteomes" id="UP000009154"/>
    </source>
</evidence>
<dbReference type="PIRSF" id="PIRSF036893">
    <property type="entry name" value="Lipocalin_ApoD"/>
    <property type="match status" value="1"/>
</dbReference>
<evidence type="ECO:0000256" key="2">
    <source>
        <dbReference type="PIRNR" id="PIRNR036893"/>
    </source>
</evidence>
<keyword evidence="2" id="KW-0732">Signal</keyword>
<name>H6MWX8_GORPV</name>
<dbReference type="InterPro" id="IPR022271">
    <property type="entry name" value="Lipocalin_ApoD"/>
</dbReference>
<dbReference type="STRING" id="1112204.GPOL_c07150"/>
<dbReference type="Proteomes" id="UP000009154">
    <property type="component" value="Chromosome"/>
</dbReference>
<dbReference type="PANTHER" id="PTHR10612">
    <property type="entry name" value="APOLIPOPROTEIN D"/>
    <property type="match status" value="1"/>
</dbReference>